<feature type="domain" description="Siphovirus-type tail component C-terminal" evidence="1">
    <location>
        <begin position="140"/>
        <end position="233"/>
    </location>
</feature>
<reference evidence="3" key="1">
    <citation type="submission" date="2015-01" db="EMBL/GenBank/DDBJ databases">
        <authorList>
            <person name="Aslett M.A."/>
            <person name="De Silva N."/>
        </authorList>
    </citation>
    <scope>NUCLEOTIDE SEQUENCE [LARGE SCALE GENOMIC DNA]</scope>
    <source>
        <strain evidence="3">R28058</strain>
    </source>
</reference>
<dbReference type="OrthoDB" id="2067591at2"/>
<dbReference type="InterPro" id="IPR054738">
    <property type="entry name" value="Siphovirus-type_tail_C"/>
</dbReference>
<evidence type="ECO:0000259" key="1">
    <source>
        <dbReference type="Pfam" id="PF22768"/>
    </source>
</evidence>
<name>A0A0C7QF29_PARSO</name>
<evidence type="ECO:0000313" key="2">
    <source>
        <dbReference type="EMBL" id="CEQ01996.1"/>
    </source>
</evidence>
<dbReference type="Pfam" id="PF22768">
    <property type="entry name" value="SPP1_Dit"/>
    <property type="match status" value="1"/>
</dbReference>
<dbReference type="EMBL" id="CEKZ01000001">
    <property type="protein sequence ID" value="CEQ01996.1"/>
    <property type="molecule type" value="Genomic_DNA"/>
</dbReference>
<dbReference type="Proteomes" id="UP000049127">
    <property type="component" value="Unassembled WGS sequence"/>
</dbReference>
<dbReference type="AlphaFoldDB" id="A0A0C7QF29"/>
<gene>
    <name evidence="2" type="ORF">R28058_33671</name>
</gene>
<organism evidence="2 3">
    <name type="scientific">Paraclostridium sordellii</name>
    <name type="common">Clostridium sordellii</name>
    <dbReference type="NCBI Taxonomy" id="1505"/>
    <lineage>
        <taxon>Bacteria</taxon>
        <taxon>Bacillati</taxon>
        <taxon>Bacillota</taxon>
        <taxon>Clostridia</taxon>
        <taxon>Peptostreptococcales</taxon>
        <taxon>Peptostreptococcaceae</taxon>
        <taxon>Paraclostridium</taxon>
    </lineage>
</organism>
<protein>
    <submittedName>
        <fullName evidence="2">Tail component family protein</fullName>
    </submittedName>
</protein>
<evidence type="ECO:0000313" key="3">
    <source>
        <dbReference type="Proteomes" id="UP000049127"/>
    </source>
</evidence>
<proteinExistence type="predicted"/>
<sequence length="234" mass="26502">MLINNINIEKFNARVLDVDIQNSSINNLKDFENANTLLPFFFDSKVSLNAITVTLLVNSLTKKRYYLDKSDLLSNMVKPFEVYFKDRNLRFKCVLNGSSDQPSLRQIRGRLQLSFTGYNIENEVIETITNGVSSKNINGQGNTKVPVVLEITPTIDMIDLKITGLSEDPLIVKNLKGNKTIVINGIEGMVTQDGINKFDDTDMWEFPFLVPGNNLITLSKNTCNIKIKYNPRFI</sequence>
<dbReference type="RefSeq" id="WP_055341064.1">
    <property type="nucleotide sequence ID" value="NZ_CEKZ01000001.1"/>
</dbReference>
<accession>A0A0C7QF29</accession>